<dbReference type="InterPro" id="IPR048369">
    <property type="entry name" value="COG6_C"/>
</dbReference>
<dbReference type="SMART" id="SM01087">
    <property type="entry name" value="COG6"/>
    <property type="match status" value="1"/>
</dbReference>
<dbReference type="Proteomes" id="UP000226431">
    <property type="component" value="Unassembled WGS sequence"/>
</dbReference>
<protein>
    <recommendedName>
        <fullName evidence="1">Conserved Oligomeric Golgi complex subunit 6 C-terminal domain-containing protein</fullName>
    </recommendedName>
</protein>
<gene>
    <name evidence="2" type="ORF">CDD80_4877</name>
</gene>
<dbReference type="AlphaFoldDB" id="A0A2C5ZJ22"/>
<proteinExistence type="predicted"/>
<keyword evidence="3" id="KW-1185">Reference proteome</keyword>
<comment type="caution">
    <text evidence="2">The sequence shown here is derived from an EMBL/GenBank/DDBJ whole genome shotgun (WGS) entry which is preliminary data.</text>
</comment>
<dbReference type="STRING" id="2004952.A0A2C5ZJ22"/>
<dbReference type="Pfam" id="PF20653">
    <property type="entry name" value="COG6_C"/>
    <property type="match status" value="1"/>
</dbReference>
<evidence type="ECO:0000313" key="3">
    <source>
        <dbReference type="Proteomes" id="UP000226431"/>
    </source>
</evidence>
<sequence length="422" mass="47561">MAEHPSLFQQSLESFTEARERILTEAFHAALAGNDTSSDVKTTSKPINLTAHDPIRYVGDMFAWVHSSAVTELETADALFVAGDDSTEGMRLDRPVDPNRLLTHAGEEVSDAGWTLGDLVDRSIVGVSRMLRQRVEQVIHSNEELTVAYQLVALIRFYSVTLEKLVGKQSILRDGIEDLKSHALRQFRALVRDHITHNQMGLQPVPSDLGPPLFFHDALAQLETILKIYDASLSASNDRDHDVSFILSEAFDPCMAACKNLTKSLEHPEDVIFFVNCALTATKTLRKFDFANKHTDALQIEVTSEAERLVEYQTDVFRVSSGLDRLLDQRDKISENTLEQASQQLDQFLPSALMDAMETMGPLLDVQLSRKIIEAAADKFCDDFELLERNIDRLDRETSESHRTRLRSFFPRTIAEIRTLLT</sequence>
<organism evidence="2 3">
    <name type="scientific">Ophiocordyceps camponoti-rufipedis</name>
    <dbReference type="NCBI Taxonomy" id="2004952"/>
    <lineage>
        <taxon>Eukaryota</taxon>
        <taxon>Fungi</taxon>
        <taxon>Dikarya</taxon>
        <taxon>Ascomycota</taxon>
        <taxon>Pezizomycotina</taxon>
        <taxon>Sordariomycetes</taxon>
        <taxon>Hypocreomycetidae</taxon>
        <taxon>Hypocreales</taxon>
        <taxon>Ophiocordycipitaceae</taxon>
        <taxon>Ophiocordyceps</taxon>
    </lineage>
</organism>
<evidence type="ECO:0000313" key="2">
    <source>
        <dbReference type="EMBL" id="PHH79424.1"/>
    </source>
</evidence>
<accession>A0A2C5ZJ22</accession>
<dbReference type="EMBL" id="NJES01000046">
    <property type="protein sequence ID" value="PHH79424.1"/>
    <property type="molecule type" value="Genomic_DNA"/>
</dbReference>
<dbReference type="PANTHER" id="PTHR21506">
    <property type="entry name" value="COMPONENT OF OLIGOMERIC GOLGI COMPLEX 6"/>
    <property type="match status" value="1"/>
</dbReference>
<evidence type="ECO:0000259" key="1">
    <source>
        <dbReference type="Pfam" id="PF20653"/>
    </source>
</evidence>
<feature type="domain" description="Conserved Oligomeric Golgi complex subunit 6 C-terminal" evidence="1">
    <location>
        <begin position="2"/>
        <end position="421"/>
    </location>
</feature>
<dbReference type="OrthoDB" id="272987at2759"/>
<name>A0A2C5ZJ22_9HYPO</name>
<dbReference type="GO" id="GO:0017119">
    <property type="term" value="C:Golgi transport complex"/>
    <property type="evidence" value="ECO:0007669"/>
    <property type="project" value="InterPro"/>
</dbReference>
<dbReference type="InterPro" id="IPR010490">
    <property type="entry name" value="COG6"/>
</dbReference>
<dbReference type="GO" id="GO:0006891">
    <property type="term" value="P:intra-Golgi vesicle-mediated transport"/>
    <property type="evidence" value="ECO:0007669"/>
    <property type="project" value="InterPro"/>
</dbReference>
<reference evidence="2 3" key="1">
    <citation type="submission" date="2017-06" db="EMBL/GenBank/DDBJ databases">
        <title>Ant-infecting Ophiocordyceps genomes reveal a high diversity of potential behavioral manipulation genes and a possible major role for enterotoxins.</title>
        <authorList>
            <person name="De Bekker C."/>
            <person name="Evans H.C."/>
            <person name="Brachmann A."/>
            <person name="Hughes D.P."/>
        </authorList>
    </citation>
    <scope>NUCLEOTIDE SEQUENCE [LARGE SCALE GENOMIC DNA]</scope>
    <source>
        <strain evidence="2 3">Map16</strain>
    </source>
</reference>
<dbReference type="PANTHER" id="PTHR21506:SF0">
    <property type="entry name" value="CONSERVED OLIGOMERIC GOLGI COMPLEX SUBUNIT 6"/>
    <property type="match status" value="1"/>
</dbReference>